<organism evidence="3 4">
    <name type="scientific">Rubroshorea leprosula</name>
    <dbReference type="NCBI Taxonomy" id="152421"/>
    <lineage>
        <taxon>Eukaryota</taxon>
        <taxon>Viridiplantae</taxon>
        <taxon>Streptophyta</taxon>
        <taxon>Embryophyta</taxon>
        <taxon>Tracheophyta</taxon>
        <taxon>Spermatophyta</taxon>
        <taxon>Magnoliopsida</taxon>
        <taxon>eudicotyledons</taxon>
        <taxon>Gunneridae</taxon>
        <taxon>Pentapetalae</taxon>
        <taxon>rosids</taxon>
        <taxon>malvids</taxon>
        <taxon>Malvales</taxon>
        <taxon>Dipterocarpaceae</taxon>
        <taxon>Rubroshorea</taxon>
    </lineage>
</organism>
<proteinExistence type="predicted"/>
<keyword evidence="4" id="KW-1185">Reference proteome</keyword>
<reference evidence="3 4" key="1">
    <citation type="journal article" date="2021" name="Commun. Biol.">
        <title>The genome of Shorea leprosula (Dipterocarpaceae) highlights the ecological relevance of drought in aseasonal tropical rainforests.</title>
        <authorList>
            <person name="Ng K.K.S."/>
            <person name="Kobayashi M.J."/>
            <person name="Fawcett J.A."/>
            <person name="Hatakeyama M."/>
            <person name="Paape T."/>
            <person name="Ng C.H."/>
            <person name="Ang C.C."/>
            <person name="Tnah L.H."/>
            <person name="Lee C.T."/>
            <person name="Nishiyama T."/>
            <person name="Sese J."/>
            <person name="O'Brien M.J."/>
            <person name="Copetti D."/>
            <person name="Mohd Noor M.I."/>
            <person name="Ong R.C."/>
            <person name="Putra M."/>
            <person name="Sireger I.Z."/>
            <person name="Indrioko S."/>
            <person name="Kosugi Y."/>
            <person name="Izuno A."/>
            <person name="Isagi Y."/>
            <person name="Lee S.L."/>
            <person name="Shimizu K.K."/>
        </authorList>
    </citation>
    <scope>NUCLEOTIDE SEQUENCE [LARGE SCALE GENOMIC DNA]</scope>
    <source>
        <strain evidence="3">214</strain>
    </source>
</reference>
<gene>
    <name evidence="3" type="ORF">SLEP1_g5883</name>
</gene>
<feature type="domain" description="ABC1 atypical kinase-like" evidence="2">
    <location>
        <begin position="129"/>
        <end position="232"/>
    </location>
</feature>
<dbReference type="InterPro" id="IPR051130">
    <property type="entry name" value="Mito_struct-func_regulator"/>
</dbReference>
<evidence type="ECO:0000259" key="2">
    <source>
        <dbReference type="Pfam" id="PF03109"/>
    </source>
</evidence>
<name>A0AAV5I290_9ROSI</name>
<keyword evidence="1" id="KW-0732">Signal</keyword>
<evidence type="ECO:0000313" key="4">
    <source>
        <dbReference type="Proteomes" id="UP001054252"/>
    </source>
</evidence>
<dbReference type="InterPro" id="IPR011009">
    <property type="entry name" value="Kinase-like_dom_sf"/>
</dbReference>
<dbReference type="GO" id="GO:0055088">
    <property type="term" value="P:lipid homeostasis"/>
    <property type="evidence" value="ECO:0007669"/>
    <property type="project" value="TreeGrafter"/>
</dbReference>
<dbReference type="PANTHER" id="PTHR43173">
    <property type="entry name" value="ABC1 FAMILY PROTEIN"/>
    <property type="match status" value="1"/>
</dbReference>
<dbReference type="Proteomes" id="UP001054252">
    <property type="component" value="Unassembled WGS sequence"/>
</dbReference>
<dbReference type="AlphaFoldDB" id="A0AAV5I290"/>
<dbReference type="SUPFAM" id="SSF56112">
    <property type="entry name" value="Protein kinase-like (PK-like)"/>
    <property type="match status" value="1"/>
</dbReference>
<evidence type="ECO:0000313" key="3">
    <source>
        <dbReference type="EMBL" id="GKU92113.1"/>
    </source>
</evidence>
<dbReference type="GO" id="GO:0005743">
    <property type="term" value="C:mitochondrial inner membrane"/>
    <property type="evidence" value="ECO:0007669"/>
    <property type="project" value="TreeGrafter"/>
</dbReference>
<evidence type="ECO:0000256" key="1">
    <source>
        <dbReference type="SAM" id="SignalP"/>
    </source>
</evidence>
<dbReference type="InterPro" id="IPR004147">
    <property type="entry name" value="ABC1_dom"/>
</dbReference>
<dbReference type="GO" id="GO:0007005">
    <property type="term" value="P:mitochondrion organization"/>
    <property type="evidence" value="ECO:0007669"/>
    <property type="project" value="TreeGrafter"/>
</dbReference>
<comment type="caution">
    <text evidence="3">The sequence shown here is derived from an EMBL/GenBank/DDBJ whole genome shotgun (WGS) entry which is preliminary data.</text>
</comment>
<sequence>MASRSLWRTRTKLAVVATAFCGGAATVAVATSEDPANSLKLCTAVPLRLLRDSVTAASIAFDYEYSLWGLPEGSSERQRIKHEVHLRSARKLQELCFRNGGIYIKLGQHIGQLEYLVPEEYVRTMRESMLNKCPVSSYEQVCEVFKKELGETPDKVFNEFDPVPIASASLAQVHVAHTHDGQKVAVKVQHTHMTDTAAADHATVELIVNTLHWFFPSFDYRWLVDEMRESLPKASFLLKCSLLWQQFFSMQVMKTCNQLLK</sequence>
<dbReference type="Pfam" id="PF03109">
    <property type="entry name" value="ABC1"/>
    <property type="match status" value="1"/>
</dbReference>
<accession>A0AAV5I290</accession>
<protein>
    <recommendedName>
        <fullName evidence="2">ABC1 atypical kinase-like domain-containing protein</fullName>
    </recommendedName>
</protein>
<dbReference type="PANTHER" id="PTHR43173:SF19">
    <property type="entry name" value="AARF DOMAIN-CONTAINING PROTEIN KINASE 1"/>
    <property type="match status" value="1"/>
</dbReference>
<feature type="chain" id="PRO_5043439403" description="ABC1 atypical kinase-like domain-containing protein" evidence="1">
    <location>
        <begin position="26"/>
        <end position="261"/>
    </location>
</feature>
<feature type="signal peptide" evidence="1">
    <location>
        <begin position="1"/>
        <end position="25"/>
    </location>
</feature>
<dbReference type="EMBL" id="BPVZ01000005">
    <property type="protein sequence ID" value="GKU92113.1"/>
    <property type="molecule type" value="Genomic_DNA"/>
</dbReference>